<dbReference type="InterPro" id="IPR045063">
    <property type="entry name" value="Dynamin_N"/>
</dbReference>
<evidence type="ECO:0000256" key="3">
    <source>
        <dbReference type="SAM" id="MobiDB-lite"/>
    </source>
</evidence>
<dbReference type="SUPFAM" id="SSF52540">
    <property type="entry name" value="P-loop containing nucleoside triphosphate hydrolases"/>
    <property type="match status" value="1"/>
</dbReference>
<evidence type="ECO:0000259" key="5">
    <source>
        <dbReference type="PROSITE" id="PS51718"/>
    </source>
</evidence>
<comment type="caution">
    <text evidence="6">The sequence shown here is derived from an EMBL/GenBank/DDBJ whole genome shotgun (WGS) entry which is preliminary data.</text>
</comment>
<dbReference type="InterPro" id="IPR022812">
    <property type="entry name" value="Dynamin"/>
</dbReference>
<accession>A0A8H5F060</accession>
<reference evidence="6 7" key="1">
    <citation type="journal article" date="2020" name="ISME J.">
        <title>Uncovering the hidden diversity of litter-decomposition mechanisms in mushroom-forming fungi.</title>
        <authorList>
            <person name="Floudas D."/>
            <person name="Bentzer J."/>
            <person name="Ahren D."/>
            <person name="Johansson T."/>
            <person name="Persson P."/>
            <person name="Tunlid A."/>
        </authorList>
    </citation>
    <scope>NUCLEOTIDE SEQUENCE [LARGE SCALE GENOMIC DNA]</scope>
    <source>
        <strain evidence="6 7">CBS 175.51</strain>
    </source>
</reference>
<dbReference type="PRINTS" id="PR00195">
    <property type="entry name" value="DYNAMIN"/>
</dbReference>
<feature type="compositionally biased region" description="Low complexity" evidence="3">
    <location>
        <begin position="527"/>
        <end position="539"/>
    </location>
</feature>
<keyword evidence="7" id="KW-1185">Reference proteome</keyword>
<dbReference type="GO" id="GO:0006897">
    <property type="term" value="P:endocytosis"/>
    <property type="evidence" value="ECO:0007669"/>
    <property type="project" value="TreeGrafter"/>
</dbReference>
<dbReference type="GO" id="GO:0003924">
    <property type="term" value="F:GTPase activity"/>
    <property type="evidence" value="ECO:0007669"/>
    <property type="project" value="InterPro"/>
</dbReference>
<dbReference type="GO" id="GO:0005777">
    <property type="term" value="C:peroxisome"/>
    <property type="evidence" value="ECO:0007669"/>
    <property type="project" value="TreeGrafter"/>
</dbReference>
<dbReference type="SMART" id="SM00053">
    <property type="entry name" value="DYNc"/>
    <property type="match status" value="1"/>
</dbReference>
<dbReference type="PANTHER" id="PTHR11566">
    <property type="entry name" value="DYNAMIN"/>
    <property type="match status" value="1"/>
</dbReference>
<dbReference type="SMART" id="SM00302">
    <property type="entry name" value="GED"/>
    <property type="match status" value="1"/>
</dbReference>
<feature type="domain" description="GED" evidence="4">
    <location>
        <begin position="781"/>
        <end position="872"/>
    </location>
</feature>
<dbReference type="OrthoDB" id="5061070at2759"/>
<keyword evidence="2" id="KW-0342">GTP-binding</keyword>
<keyword evidence="1" id="KW-0547">Nucleotide-binding</keyword>
<organism evidence="6 7">
    <name type="scientific">Ephemerocybe angulata</name>
    <dbReference type="NCBI Taxonomy" id="980116"/>
    <lineage>
        <taxon>Eukaryota</taxon>
        <taxon>Fungi</taxon>
        <taxon>Dikarya</taxon>
        <taxon>Basidiomycota</taxon>
        <taxon>Agaricomycotina</taxon>
        <taxon>Agaricomycetes</taxon>
        <taxon>Agaricomycetidae</taxon>
        <taxon>Agaricales</taxon>
        <taxon>Agaricineae</taxon>
        <taxon>Psathyrellaceae</taxon>
        <taxon>Ephemerocybe</taxon>
    </lineage>
</organism>
<dbReference type="Gene3D" id="3.40.50.300">
    <property type="entry name" value="P-loop containing nucleotide triphosphate hydrolases"/>
    <property type="match status" value="1"/>
</dbReference>
<dbReference type="GO" id="GO:0016559">
    <property type="term" value="P:peroxisome fission"/>
    <property type="evidence" value="ECO:0007669"/>
    <property type="project" value="TreeGrafter"/>
</dbReference>
<dbReference type="PROSITE" id="PS51718">
    <property type="entry name" value="G_DYNAMIN_2"/>
    <property type="match status" value="1"/>
</dbReference>
<feature type="domain" description="Dynamin-type G" evidence="5">
    <location>
        <begin position="43"/>
        <end position="320"/>
    </location>
</feature>
<dbReference type="Pfam" id="PF02212">
    <property type="entry name" value="GED"/>
    <property type="match status" value="1"/>
</dbReference>
<evidence type="ECO:0000256" key="1">
    <source>
        <dbReference type="ARBA" id="ARBA00022741"/>
    </source>
</evidence>
<sequence>MDQDLIKLVNKLQDTFANLGTTSRDSLNLSVEWSAYLFSAGGELDMPQLVVVGSQSAGKSSVLETIVGRDFLPRGQGIVTRRPLVLQLIHTPIPTEPSASAPPYTEWGQFLHIDKRFTDFNEIRKEIETETFRVAGQNKGVSKLPISLRIYSPNVLDLTLVDLPGLTKIPVGDQPSDIERQIRNLVLEYISKPNSVILAVSGANVDLANSEALKLARSVDPQGRRTIGILTKLDLMDAGTNAFDILTGRVYQLKLGFVGIVNRSQQDIISEKSMADANEAESEFFRNHPAYRNIAHKNGTKYLAKTLNQVLMNHIREKLPDMKARLNTLIGQAQQELNSYGDAAVYGDKNQQGSLILRLMTQFARDFVSSIEGTKVDISTKELSGGARIYYIFNDVFGQALGSIDATQNLDNQDIRTAIRNSTGPRPSLFVPEIAFDLLVKPQIKLLEAPSLRCVELVYEELVKICHNCTSAELQRFPILHAQLIETVSELLRERLGPTSEYAQSLIEIQAAYINTNHPAFITGSASAAMAPQQTQPQPKRIPPAPASSEPLNGYVNGSGDEDESGNNSDGGSNGIFPLPHNRDGRSVSSTLHDRSRPTPAVSAAALGTAVSKRSSSKSRHQHHESKRSTGTQPQAVAGGASNRGGAQVPGSFVGGAGQGQHHHAGSTSSSPSTARETFLNYFFGQNGPGPIAGSSVERAQMASSHEGHGHQQHQHHHQQGFTPIGRDVSGAEPALSSGLMAGKRGMDGNNAAYDMKSLGKHIEAVSADSGSLTMREEMETNLIRSLISSYFGIVRQSIQDLIPKAIMHFLVNHTSQQVQNRLVASLYKPELFAEMLNEDEALVAERTRVKALLDAYKDAFRTLSDDLELAILGASGTRTSNREPDSLNSYPRAPGILARGAAVSGELQAHDRRLTMHSHIRPRVQTRNPTIEVYFYLPTTRVLPKIWNVALPMSTTLPANGRHSAISRGLPQEILDDIIDIAAGICFESLLSLSLSSRRFVERSQRHIFREIKISRERHVSQLLAVLDGNPQLARKVRSLWLCIDENLFLFEGVLKDVSRVAGQLAGVKRLRLDGSSVVCSTFFRNLASLAIEEVSIDAYIDSTDLIRRLPISMLKLGPSAPTYLTFKKESEGEEGQISTTGWKIRHFECDRCTEALLLVEICSVYQTLVVLDFRIEVLPQHEAAWSLIGALKDSPALEVLVLCYYSWHDYSGGSAICAEACPGFLAAFFTIISGNPRTSLEVLDIKHLISDIERIEDYEDILRSTPFNTDCQDFLDLSWRGTDDLLTNNCLLPRLRALRIDIGCIDDPVKMKEYGELCKVTRQKCEAKVHACLPKSVERIPLVDFGMGLDETSEFNAVSNLYHTAATEGLSSPPPPSTLESIEVWTNVRILTYALGPWGTGGNDYPYFGQKAPKQGMGRLFQYRGPGTANSFELYSTSRERSDSKWKSPEKFGLLDTFIRTIQHLYASAETANILTG</sequence>
<dbReference type="PROSITE" id="PS51388">
    <property type="entry name" value="GED"/>
    <property type="match status" value="1"/>
</dbReference>
<dbReference type="GO" id="GO:0008017">
    <property type="term" value="F:microtubule binding"/>
    <property type="evidence" value="ECO:0007669"/>
    <property type="project" value="TreeGrafter"/>
</dbReference>
<dbReference type="InterPro" id="IPR030381">
    <property type="entry name" value="G_DYNAMIN_dom"/>
</dbReference>
<dbReference type="GO" id="GO:0005739">
    <property type="term" value="C:mitochondrion"/>
    <property type="evidence" value="ECO:0007669"/>
    <property type="project" value="TreeGrafter"/>
</dbReference>
<dbReference type="GO" id="GO:0048312">
    <property type="term" value="P:intracellular distribution of mitochondria"/>
    <property type="evidence" value="ECO:0007669"/>
    <property type="project" value="TreeGrafter"/>
</dbReference>
<evidence type="ECO:0000313" key="6">
    <source>
        <dbReference type="EMBL" id="KAF5319045.1"/>
    </source>
</evidence>
<dbReference type="InterPro" id="IPR003130">
    <property type="entry name" value="GED"/>
</dbReference>
<dbReference type="InterPro" id="IPR020850">
    <property type="entry name" value="GED_dom"/>
</dbReference>
<dbReference type="EMBL" id="JAACJK010000175">
    <property type="protein sequence ID" value="KAF5319045.1"/>
    <property type="molecule type" value="Genomic_DNA"/>
</dbReference>
<dbReference type="Gene3D" id="1.20.120.1240">
    <property type="entry name" value="Dynamin, middle domain"/>
    <property type="match status" value="2"/>
</dbReference>
<evidence type="ECO:0000313" key="7">
    <source>
        <dbReference type="Proteomes" id="UP000541558"/>
    </source>
</evidence>
<evidence type="ECO:0000256" key="2">
    <source>
        <dbReference type="ARBA" id="ARBA00023134"/>
    </source>
</evidence>
<dbReference type="Pfam" id="PF01031">
    <property type="entry name" value="Dynamin_M"/>
    <property type="match status" value="1"/>
</dbReference>
<feature type="compositionally biased region" description="Basic residues" evidence="3">
    <location>
        <begin position="615"/>
        <end position="626"/>
    </location>
</feature>
<dbReference type="InterPro" id="IPR001401">
    <property type="entry name" value="Dynamin_GTPase"/>
</dbReference>
<dbReference type="GO" id="GO:0005525">
    <property type="term" value="F:GTP binding"/>
    <property type="evidence" value="ECO:0007669"/>
    <property type="project" value="InterPro"/>
</dbReference>
<dbReference type="Proteomes" id="UP000541558">
    <property type="component" value="Unassembled WGS sequence"/>
</dbReference>
<dbReference type="Pfam" id="PF00350">
    <property type="entry name" value="Dynamin_N"/>
    <property type="match status" value="1"/>
</dbReference>
<dbReference type="InterPro" id="IPR000375">
    <property type="entry name" value="Dynamin_stalk"/>
</dbReference>
<gene>
    <name evidence="6" type="ORF">D9611_012732</name>
</gene>
<dbReference type="GO" id="GO:0016020">
    <property type="term" value="C:membrane"/>
    <property type="evidence" value="ECO:0007669"/>
    <property type="project" value="TreeGrafter"/>
</dbReference>
<evidence type="ECO:0008006" key="8">
    <source>
        <dbReference type="Google" id="ProtNLM"/>
    </source>
</evidence>
<proteinExistence type="predicted"/>
<feature type="region of interest" description="Disordered" evidence="3">
    <location>
        <begin position="527"/>
        <end position="674"/>
    </location>
</feature>
<evidence type="ECO:0000259" key="4">
    <source>
        <dbReference type="PROSITE" id="PS51388"/>
    </source>
</evidence>
<feature type="compositionally biased region" description="Basic and acidic residues" evidence="3">
    <location>
        <begin position="581"/>
        <end position="597"/>
    </location>
</feature>
<dbReference type="GO" id="GO:0005874">
    <property type="term" value="C:microtubule"/>
    <property type="evidence" value="ECO:0007669"/>
    <property type="project" value="TreeGrafter"/>
</dbReference>
<feature type="region of interest" description="Disordered" evidence="3">
    <location>
        <begin position="686"/>
        <end position="744"/>
    </location>
</feature>
<dbReference type="CDD" id="cd08771">
    <property type="entry name" value="DLP_1"/>
    <property type="match status" value="1"/>
</dbReference>
<dbReference type="PANTHER" id="PTHR11566:SF235">
    <property type="entry name" value="DYNAMIN-RELATED PROTEIN DNM1"/>
    <property type="match status" value="1"/>
</dbReference>
<dbReference type="InterPro" id="IPR027417">
    <property type="entry name" value="P-loop_NTPase"/>
</dbReference>
<dbReference type="GO" id="GO:0000266">
    <property type="term" value="P:mitochondrial fission"/>
    <property type="evidence" value="ECO:0007669"/>
    <property type="project" value="TreeGrafter"/>
</dbReference>
<dbReference type="FunFam" id="3.40.50.300:FF:001027">
    <property type="entry name" value="dynamin-related protein 3A"/>
    <property type="match status" value="1"/>
</dbReference>
<protein>
    <recommendedName>
        <fullName evidence="8">Dynamin GTPase</fullName>
    </recommendedName>
</protein>
<name>A0A8H5F060_9AGAR</name>